<keyword evidence="1" id="KW-0812">Transmembrane</keyword>
<accession>A0A817X1A0</accession>
<keyword evidence="1" id="KW-0472">Membrane</keyword>
<gene>
    <name evidence="2" type="ORF">LUA448_LOCUS14024</name>
</gene>
<dbReference type="Proteomes" id="UP000663833">
    <property type="component" value="Unassembled WGS sequence"/>
</dbReference>
<sequence length="148" mass="18186">MVSDISHISLKEQLLLNVFIYSYKPQPLDYLINQNKWITLSICLILIIIYYWLFSIFFPMMKDAHYKHEYFDEHLKKERDQLNTIKHKLIQLKEEARNNLHINDLVCHKFWHTIYDLDYNYICLLIYRKIVNTLKNLMTILYVHYNTI</sequence>
<protein>
    <submittedName>
        <fullName evidence="2">Uncharacterized protein</fullName>
    </submittedName>
</protein>
<name>A0A817X1A0_9BILA</name>
<proteinExistence type="predicted"/>
<keyword evidence="1" id="KW-1133">Transmembrane helix</keyword>
<reference evidence="2" key="1">
    <citation type="submission" date="2021-02" db="EMBL/GenBank/DDBJ databases">
        <authorList>
            <person name="Nowell W R."/>
        </authorList>
    </citation>
    <scope>NUCLEOTIDE SEQUENCE</scope>
</reference>
<dbReference type="EMBL" id="CAJNYD010001740">
    <property type="protein sequence ID" value="CAF3361858.1"/>
    <property type="molecule type" value="Genomic_DNA"/>
</dbReference>
<comment type="caution">
    <text evidence="2">The sequence shown here is derived from an EMBL/GenBank/DDBJ whole genome shotgun (WGS) entry which is preliminary data.</text>
</comment>
<feature type="transmembrane region" description="Helical" evidence="1">
    <location>
        <begin position="37"/>
        <end position="58"/>
    </location>
</feature>
<organism evidence="2 3">
    <name type="scientific">Rotaria socialis</name>
    <dbReference type="NCBI Taxonomy" id="392032"/>
    <lineage>
        <taxon>Eukaryota</taxon>
        <taxon>Metazoa</taxon>
        <taxon>Spiralia</taxon>
        <taxon>Gnathifera</taxon>
        <taxon>Rotifera</taxon>
        <taxon>Eurotatoria</taxon>
        <taxon>Bdelloidea</taxon>
        <taxon>Philodinida</taxon>
        <taxon>Philodinidae</taxon>
        <taxon>Rotaria</taxon>
    </lineage>
</organism>
<evidence type="ECO:0000256" key="1">
    <source>
        <dbReference type="SAM" id="Phobius"/>
    </source>
</evidence>
<evidence type="ECO:0000313" key="3">
    <source>
        <dbReference type="Proteomes" id="UP000663833"/>
    </source>
</evidence>
<dbReference type="AlphaFoldDB" id="A0A817X1A0"/>
<evidence type="ECO:0000313" key="2">
    <source>
        <dbReference type="EMBL" id="CAF3361858.1"/>
    </source>
</evidence>